<dbReference type="Proteomes" id="UP000722121">
    <property type="component" value="Unassembled WGS sequence"/>
</dbReference>
<proteinExistence type="predicted"/>
<accession>A0ABS3APM0</accession>
<dbReference type="SUPFAM" id="SSF53756">
    <property type="entry name" value="UDP-Glycosyltransferase/glycogen phosphorylase"/>
    <property type="match status" value="1"/>
</dbReference>
<dbReference type="PANTHER" id="PTHR30160:SF7">
    <property type="entry name" value="ADP-HEPTOSE--LPS HEPTOSYLTRANSFERASE 2"/>
    <property type="match status" value="1"/>
</dbReference>
<dbReference type="CDD" id="cd03789">
    <property type="entry name" value="GT9_LPS_heptosyltransferase"/>
    <property type="match status" value="1"/>
</dbReference>
<evidence type="ECO:0000313" key="4">
    <source>
        <dbReference type="Proteomes" id="UP000722121"/>
    </source>
</evidence>
<evidence type="ECO:0000256" key="1">
    <source>
        <dbReference type="ARBA" id="ARBA00022676"/>
    </source>
</evidence>
<dbReference type="InterPro" id="IPR002201">
    <property type="entry name" value="Glyco_trans_9"/>
</dbReference>
<gene>
    <name evidence="3" type="ORF">JYU14_00900</name>
</gene>
<dbReference type="InterPro" id="IPR051199">
    <property type="entry name" value="LPS_LOS_Heptosyltrfase"/>
</dbReference>
<name>A0ABS3APM0_9BACT</name>
<dbReference type="PANTHER" id="PTHR30160">
    <property type="entry name" value="TETRAACYLDISACCHARIDE 4'-KINASE-RELATED"/>
    <property type="match status" value="1"/>
</dbReference>
<dbReference type="Gene3D" id="3.40.50.2000">
    <property type="entry name" value="Glycogen Phosphorylase B"/>
    <property type="match status" value="2"/>
</dbReference>
<organism evidence="3 4">
    <name type="scientific">Simkania negevensis</name>
    <dbReference type="NCBI Taxonomy" id="83561"/>
    <lineage>
        <taxon>Bacteria</taxon>
        <taxon>Pseudomonadati</taxon>
        <taxon>Chlamydiota</taxon>
        <taxon>Chlamydiia</taxon>
        <taxon>Parachlamydiales</taxon>
        <taxon>Simkaniaceae</taxon>
        <taxon>Simkania</taxon>
    </lineage>
</organism>
<evidence type="ECO:0000256" key="2">
    <source>
        <dbReference type="ARBA" id="ARBA00022679"/>
    </source>
</evidence>
<protein>
    <submittedName>
        <fullName evidence="3">Glycosyltransferase family 9 protein</fullName>
    </submittedName>
</protein>
<keyword evidence="1" id="KW-0328">Glycosyltransferase</keyword>
<dbReference type="Pfam" id="PF01075">
    <property type="entry name" value="Glyco_transf_9"/>
    <property type="match status" value="1"/>
</dbReference>
<dbReference type="EMBL" id="JAFITR010000011">
    <property type="protein sequence ID" value="MBN4066625.1"/>
    <property type="molecule type" value="Genomic_DNA"/>
</dbReference>
<comment type="caution">
    <text evidence="3">The sequence shown here is derived from an EMBL/GenBank/DDBJ whole genome shotgun (WGS) entry which is preliminary data.</text>
</comment>
<keyword evidence="4" id="KW-1185">Reference proteome</keyword>
<keyword evidence="2" id="KW-0808">Transferase</keyword>
<sequence>MMSDDFLNLASACRIAVVRRNQLGDLLMTVPLLHCLKERAKNASLTLFVDEANALLLPYIGLADSVVVFSRKGNRYLNVLIAGYKSRKEHFDLAISAKASPMKLMNLFLFATRAKKRIAYAGGFWSDCFLNAPVLYDEDVTRNQHQALKMVQLIDSSIKEVPEKWYPRISLPADLIERCKINSLNTLPLPGPLLLVSVSNHRAASTPSNNYYAGVLNALYKEAPFRTVISCQSKDLERAKALSSKLSSPSIPIATPSLESFLVLLHHVDVVFSGDGGTMHMAAALNKPQLVLFGITRTEEWRPLSSCAVCLQHPEDVNFIPQQEALAALRSVNVF</sequence>
<evidence type="ECO:0000313" key="3">
    <source>
        <dbReference type="EMBL" id="MBN4066625.1"/>
    </source>
</evidence>
<reference evidence="3 4" key="1">
    <citation type="submission" date="2021-02" db="EMBL/GenBank/DDBJ databases">
        <title>Activity-based single-cell genomes from oceanic crustal fluid captures similar information to metagenomic and metatranscriptomic surveys with orders of magnitude less sampling.</title>
        <authorList>
            <person name="D'Angelo T.S."/>
            <person name="Orcutt B.N."/>
        </authorList>
    </citation>
    <scope>NUCLEOTIDE SEQUENCE [LARGE SCALE GENOMIC DNA]</scope>
    <source>
        <strain evidence="3">AH-315-G07</strain>
    </source>
</reference>